<evidence type="ECO:0000256" key="1">
    <source>
        <dbReference type="SAM" id="Phobius"/>
    </source>
</evidence>
<dbReference type="Proteomes" id="UP000186303">
    <property type="component" value="Chromosome 4"/>
</dbReference>
<keyword evidence="1" id="KW-0812">Transmembrane</keyword>
<gene>
    <name evidence="2" type="ORF">MSYG_3040</name>
</gene>
<dbReference type="VEuPathDB" id="FungiDB:MSYG_3040"/>
<dbReference type="AlphaFoldDB" id="A0A1M8A8C3"/>
<dbReference type="OrthoDB" id="3362786at2759"/>
<protein>
    <submittedName>
        <fullName evidence="2">Uncharacterized protein</fullName>
    </submittedName>
</protein>
<keyword evidence="1" id="KW-0472">Membrane</keyword>
<sequence>MAIYEGSPKRMAMAWAAMIVSMFTGYAYVKSMNRAKKKEYITMQAQADDGDMRQLPKHVISTSTNSRQSSPIQQLYTSLKRQWEKKVNGG</sequence>
<keyword evidence="3" id="KW-1185">Reference proteome</keyword>
<dbReference type="EMBL" id="LT671824">
    <property type="protein sequence ID" value="SHO78693.1"/>
    <property type="molecule type" value="Genomic_DNA"/>
</dbReference>
<reference evidence="3" key="1">
    <citation type="journal article" date="2017" name="Nucleic Acids Res.">
        <title>Proteogenomics produces comprehensive and highly accurate protein-coding gene annotation in a complete genome assembly of Malassezia sympodialis.</title>
        <authorList>
            <person name="Zhu Y."/>
            <person name="Engstroem P.G."/>
            <person name="Tellgren-Roth C."/>
            <person name="Baudo C.D."/>
            <person name="Kennell J.C."/>
            <person name="Sun S."/>
            <person name="Billmyre R.B."/>
            <person name="Schroeder M.S."/>
            <person name="Andersson A."/>
            <person name="Holm T."/>
            <person name="Sigurgeirsson B."/>
            <person name="Wu G."/>
            <person name="Sankaranarayanan S.R."/>
            <person name="Siddharthan R."/>
            <person name="Sanyal K."/>
            <person name="Lundeberg J."/>
            <person name="Nystedt B."/>
            <person name="Boekhout T."/>
            <person name="Dawson T.L. Jr."/>
            <person name="Heitman J."/>
            <person name="Scheynius A."/>
            <person name="Lehtioe J."/>
        </authorList>
    </citation>
    <scope>NUCLEOTIDE SEQUENCE [LARGE SCALE GENOMIC DNA]</scope>
    <source>
        <strain evidence="3">ATCC 42132</strain>
    </source>
</reference>
<evidence type="ECO:0000313" key="2">
    <source>
        <dbReference type="EMBL" id="SHO78693.1"/>
    </source>
</evidence>
<organism evidence="2 3">
    <name type="scientific">Malassezia sympodialis (strain ATCC 42132)</name>
    <name type="common">Atopic eczema-associated yeast</name>
    <dbReference type="NCBI Taxonomy" id="1230383"/>
    <lineage>
        <taxon>Eukaryota</taxon>
        <taxon>Fungi</taxon>
        <taxon>Dikarya</taxon>
        <taxon>Basidiomycota</taxon>
        <taxon>Ustilaginomycotina</taxon>
        <taxon>Malasseziomycetes</taxon>
        <taxon>Malasseziales</taxon>
        <taxon>Malasseziaceae</taxon>
        <taxon>Malassezia</taxon>
    </lineage>
</organism>
<accession>A0A1M8A8C3</accession>
<name>A0A1M8A8C3_MALS4</name>
<evidence type="ECO:0000313" key="3">
    <source>
        <dbReference type="Proteomes" id="UP000186303"/>
    </source>
</evidence>
<proteinExistence type="predicted"/>
<keyword evidence="1" id="KW-1133">Transmembrane helix</keyword>
<feature type="transmembrane region" description="Helical" evidence="1">
    <location>
        <begin position="12"/>
        <end position="29"/>
    </location>
</feature>